<keyword evidence="1" id="KW-0732">Signal</keyword>
<accession>A0A8H2PNE1</accession>
<dbReference type="OrthoDB" id="6238758at2"/>
<proteinExistence type="predicted"/>
<protein>
    <recommendedName>
        <fullName evidence="4">Lipoprotein</fullName>
    </recommendedName>
</protein>
<dbReference type="AlphaFoldDB" id="A0A8H2PNE1"/>
<evidence type="ECO:0000313" key="3">
    <source>
        <dbReference type="Proteomes" id="UP000307702"/>
    </source>
</evidence>
<name>A0A8H2PNE1_9GAMM</name>
<organism evidence="2 3">
    <name type="scientific">Colwellia ponticola</name>
    <dbReference type="NCBI Taxonomy" id="2304625"/>
    <lineage>
        <taxon>Bacteria</taxon>
        <taxon>Pseudomonadati</taxon>
        <taxon>Pseudomonadota</taxon>
        <taxon>Gammaproteobacteria</taxon>
        <taxon>Alteromonadales</taxon>
        <taxon>Colwelliaceae</taxon>
        <taxon>Colwellia</taxon>
    </lineage>
</organism>
<gene>
    <name evidence="2" type="ORF">FCS21_05485</name>
</gene>
<sequence length="180" mass="20048">MLKIVLKKFAIIGFVLLVSACNPVAKKSTATHVSTLVPQCIRSQSQCEFTTELGSFTVKFSQQQLADTLITELPFFITLSELNASNVLEGVTEEATTEPKANTQSSQVNISNVSAYLEGKDMFMGKVPVFFEQTDKSNTYSAQSLLASCSEEFMVWRLWITLDIAEQSQTFFVDFTSQRL</sequence>
<dbReference type="EMBL" id="SZVP01000003">
    <property type="protein sequence ID" value="TMM46415.1"/>
    <property type="molecule type" value="Genomic_DNA"/>
</dbReference>
<keyword evidence="3" id="KW-1185">Reference proteome</keyword>
<feature type="signal peptide" evidence="1">
    <location>
        <begin position="1"/>
        <end position="20"/>
    </location>
</feature>
<evidence type="ECO:0008006" key="4">
    <source>
        <dbReference type="Google" id="ProtNLM"/>
    </source>
</evidence>
<evidence type="ECO:0000256" key="1">
    <source>
        <dbReference type="SAM" id="SignalP"/>
    </source>
</evidence>
<comment type="caution">
    <text evidence="2">The sequence shown here is derived from an EMBL/GenBank/DDBJ whole genome shotgun (WGS) entry which is preliminary data.</text>
</comment>
<dbReference type="PROSITE" id="PS51257">
    <property type="entry name" value="PROKAR_LIPOPROTEIN"/>
    <property type="match status" value="1"/>
</dbReference>
<evidence type="ECO:0000313" key="2">
    <source>
        <dbReference type="EMBL" id="TMM46415.1"/>
    </source>
</evidence>
<reference evidence="2 3" key="1">
    <citation type="submission" date="2019-05" db="EMBL/GenBank/DDBJ databases">
        <title>Colwellia ponticola sp. nov., isolated from seawater.</title>
        <authorList>
            <person name="Yoon J.-H."/>
        </authorList>
    </citation>
    <scope>NUCLEOTIDE SEQUENCE [LARGE SCALE GENOMIC DNA]</scope>
    <source>
        <strain evidence="2 3">OISW-25</strain>
    </source>
</reference>
<dbReference type="RefSeq" id="WP_138621232.1">
    <property type="nucleotide sequence ID" value="NZ_SZVP01000003.1"/>
</dbReference>
<feature type="chain" id="PRO_5034653254" description="Lipoprotein" evidence="1">
    <location>
        <begin position="21"/>
        <end position="180"/>
    </location>
</feature>
<dbReference type="Proteomes" id="UP000307702">
    <property type="component" value="Unassembled WGS sequence"/>
</dbReference>